<dbReference type="AlphaFoldDB" id="A0A2I1DDC5"/>
<organism evidence="2 3">
    <name type="scientific">Aspergillus campestris (strain IBT 28561)</name>
    <dbReference type="NCBI Taxonomy" id="1392248"/>
    <lineage>
        <taxon>Eukaryota</taxon>
        <taxon>Fungi</taxon>
        <taxon>Dikarya</taxon>
        <taxon>Ascomycota</taxon>
        <taxon>Pezizomycotina</taxon>
        <taxon>Eurotiomycetes</taxon>
        <taxon>Eurotiomycetidae</taxon>
        <taxon>Eurotiales</taxon>
        <taxon>Aspergillaceae</taxon>
        <taxon>Aspergillus</taxon>
        <taxon>Aspergillus subgen. Circumdati</taxon>
    </lineage>
</organism>
<dbReference type="GeneID" id="36543792"/>
<protein>
    <submittedName>
        <fullName evidence="2">Uncharacterized protein</fullName>
    </submittedName>
</protein>
<evidence type="ECO:0000256" key="1">
    <source>
        <dbReference type="SAM" id="SignalP"/>
    </source>
</evidence>
<keyword evidence="3" id="KW-1185">Reference proteome</keyword>
<sequence length="91" mass="9121">MQLIKTLLTVMAAAAVVTAAPASTSVEKGLQARGCPNGWNVCGTCNGGDCKIALTNHKCDIGKCTKQSGGGDGKLCGAIDVDTPLECPGRG</sequence>
<keyword evidence="1" id="KW-0732">Signal</keyword>
<evidence type="ECO:0000313" key="2">
    <source>
        <dbReference type="EMBL" id="PKY07874.1"/>
    </source>
</evidence>
<evidence type="ECO:0000313" key="3">
    <source>
        <dbReference type="Proteomes" id="UP000234254"/>
    </source>
</evidence>
<feature type="signal peptide" evidence="1">
    <location>
        <begin position="1"/>
        <end position="19"/>
    </location>
</feature>
<reference evidence="2" key="1">
    <citation type="submission" date="2016-12" db="EMBL/GenBank/DDBJ databases">
        <title>The genomes of Aspergillus section Nigri reveals drivers in fungal speciation.</title>
        <authorList>
            <consortium name="DOE Joint Genome Institute"/>
            <person name="Vesth T.C."/>
            <person name="Nybo J."/>
            <person name="Theobald S."/>
            <person name="Brandl J."/>
            <person name="Frisvad J.C."/>
            <person name="Nielsen K.F."/>
            <person name="Lyhne E.K."/>
            <person name="Kogle M.E."/>
            <person name="Kuo A."/>
            <person name="Riley R."/>
            <person name="Clum A."/>
            <person name="Nolan M."/>
            <person name="Lipzen A."/>
            <person name="Salamov A."/>
            <person name="Henrissat B."/>
            <person name="Wiebenga A."/>
            <person name="De vries R.P."/>
            <person name="Grigoriev I.V."/>
            <person name="Mortensen U.H."/>
            <person name="Andersen M.R."/>
            <person name="Baker S.E."/>
        </authorList>
    </citation>
    <scope>NUCLEOTIDE SEQUENCE</scope>
    <source>
        <strain evidence="2">IBT 28561</strain>
    </source>
</reference>
<feature type="chain" id="PRO_5014180921" evidence="1">
    <location>
        <begin position="20"/>
        <end position="91"/>
    </location>
</feature>
<proteinExistence type="predicted"/>
<name>A0A2I1DDC5_ASPC2</name>
<dbReference type="EMBL" id="MSFM01000001">
    <property type="protein sequence ID" value="PKY07874.1"/>
    <property type="molecule type" value="Genomic_DNA"/>
</dbReference>
<gene>
    <name evidence="2" type="ORF">P168DRAFT_286056</name>
</gene>
<dbReference type="VEuPathDB" id="FungiDB:P168DRAFT_286056"/>
<dbReference type="RefSeq" id="XP_024696468.1">
    <property type="nucleotide sequence ID" value="XM_024836268.1"/>
</dbReference>
<dbReference type="Proteomes" id="UP000234254">
    <property type="component" value="Unassembled WGS sequence"/>
</dbReference>
<dbReference type="OrthoDB" id="4983586at2759"/>
<accession>A0A2I1DDC5</accession>
<comment type="caution">
    <text evidence="2">The sequence shown here is derived from an EMBL/GenBank/DDBJ whole genome shotgun (WGS) entry which is preliminary data.</text>
</comment>